<name>A0A1G1T1V1_9BACT</name>
<organism evidence="1 2">
    <name type="scientific">Hymenobacter coccineus</name>
    <dbReference type="NCBI Taxonomy" id="1908235"/>
    <lineage>
        <taxon>Bacteria</taxon>
        <taxon>Pseudomonadati</taxon>
        <taxon>Bacteroidota</taxon>
        <taxon>Cytophagia</taxon>
        <taxon>Cytophagales</taxon>
        <taxon>Hymenobacteraceae</taxon>
        <taxon>Hymenobacter</taxon>
    </lineage>
</organism>
<protein>
    <submittedName>
        <fullName evidence="1">Uncharacterized protein</fullName>
    </submittedName>
</protein>
<sequence>MLQRHTFGDPVGCRPAGRVALPRSPLPALFVLLRRQLCAAFLLLCFVRVLLPEAWVLALHAHVHTTAEPARRASFGPVKGKALLTAQHKHCHEDVLYDAPFQPAAPVAVPVPTRSAVVGLRTPFAASVWAEAVAAQRCLRGPPLA</sequence>
<evidence type="ECO:0000313" key="1">
    <source>
        <dbReference type="EMBL" id="OGX84817.1"/>
    </source>
</evidence>
<comment type="caution">
    <text evidence="1">The sequence shown here is derived from an EMBL/GenBank/DDBJ whole genome shotgun (WGS) entry which is preliminary data.</text>
</comment>
<evidence type="ECO:0000313" key="2">
    <source>
        <dbReference type="Proteomes" id="UP000177506"/>
    </source>
</evidence>
<dbReference type="AlphaFoldDB" id="A0A1G1T1V1"/>
<gene>
    <name evidence="1" type="ORF">BEN49_01580</name>
</gene>
<reference evidence="1 2" key="1">
    <citation type="submission" date="2016-08" db="EMBL/GenBank/DDBJ databases">
        <title>Hymenobacter coccineus sp. nov., Hymenobacter lapidarius sp. nov. and Hymenobacter glacialis sp. nov., isolated from Antarctic soil.</title>
        <authorList>
            <person name="Sedlacek I."/>
            <person name="Kralova S."/>
            <person name="Kyrova K."/>
            <person name="Maslanova I."/>
            <person name="Stankova E."/>
            <person name="Vrbovska V."/>
            <person name="Nemec M."/>
            <person name="Bartak M."/>
            <person name="Svec P."/>
            <person name="Busse H.-J."/>
            <person name="Pantucek R."/>
        </authorList>
    </citation>
    <scope>NUCLEOTIDE SEQUENCE [LARGE SCALE GENOMIC DNA]</scope>
    <source>
        <strain evidence="1 2">CCM 8649</strain>
    </source>
</reference>
<proteinExistence type="predicted"/>
<accession>A0A1G1T1V1</accession>
<dbReference type="EMBL" id="MDZA01000397">
    <property type="protein sequence ID" value="OGX84817.1"/>
    <property type="molecule type" value="Genomic_DNA"/>
</dbReference>
<dbReference type="Proteomes" id="UP000177506">
    <property type="component" value="Unassembled WGS sequence"/>
</dbReference>
<keyword evidence="2" id="KW-1185">Reference proteome</keyword>